<dbReference type="Pfam" id="PF26261">
    <property type="entry name" value="DUF8065"/>
    <property type="match status" value="1"/>
</dbReference>
<accession>A0A3N6LN94</accession>
<name>A0A3N6LN94_NATCH</name>
<evidence type="ECO:0000313" key="1">
    <source>
        <dbReference type="EMBL" id="RQG90758.1"/>
    </source>
</evidence>
<gene>
    <name evidence="1" type="ORF">EA473_20115</name>
</gene>
<comment type="caution">
    <text evidence="1">The sequence shown here is derived from an EMBL/GenBank/DDBJ whole genome shotgun (WGS) entry which is preliminary data.</text>
</comment>
<organism evidence="1 2">
    <name type="scientific">Natrarchaeobius chitinivorans</name>
    <dbReference type="NCBI Taxonomy" id="1679083"/>
    <lineage>
        <taxon>Archaea</taxon>
        <taxon>Methanobacteriati</taxon>
        <taxon>Methanobacteriota</taxon>
        <taxon>Stenosarchaea group</taxon>
        <taxon>Halobacteria</taxon>
        <taxon>Halobacteriales</taxon>
        <taxon>Natrialbaceae</taxon>
        <taxon>Natrarchaeobius</taxon>
    </lineage>
</organism>
<dbReference type="Proteomes" id="UP000282323">
    <property type="component" value="Unassembled WGS sequence"/>
</dbReference>
<dbReference type="OrthoDB" id="203402at2157"/>
<dbReference type="AlphaFoldDB" id="A0A3N6LN94"/>
<keyword evidence="2" id="KW-1185">Reference proteome</keyword>
<reference evidence="1 2" key="1">
    <citation type="submission" date="2018-10" db="EMBL/GenBank/DDBJ databases">
        <title>Natrarchaeobius chitinivorans gen. nov., sp. nov., and Natrarchaeobius haloalkaliphilus sp. nov., alkaliphilic, chitin-utilizing haloarchaea from hypersaline alkaline lakes.</title>
        <authorList>
            <person name="Sorokin D.Y."/>
            <person name="Elcheninov A.G."/>
            <person name="Kostrikina N.A."/>
            <person name="Bale N.J."/>
            <person name="Sinninghe Damste J.S."/>
            <person name="Khijniak T.V."/>
            <person name="Kublanov I.V."/>
            <person name="Toshchakov S.V."/>
        </authorList>
    </citation>
    <scope>NUCLEOTIDE SEQUENCE [LARGE SCALE GENOMIC DNA]</scope>
    <source>
        <strain evidence="1 2">AArcht4T</strain>
    </source>
</reference>
<dbReference type="RefSeq" id="WP_124197348.1">
    <property type="nucleotide sequence ID" value="NZ_REGA01000024.1"/>
</dbReference>
<dbReference type="InterPro" id="IPR058378">
    <property type="entry name" value="DUF8065"/>
</dbReference>
<sequence length="61" mass="6871">MDDVDAEKIKTYEQYSRGEITETEVRALLGNEIVDSMEADMEAFEAAMKRDTSVFISSDST</sequence>
<evidence type="ECO:0000313" key="2">
    <source>
        <dbReference type="Proteomes" id="UP000282323"/>
    </source>
</evidence>
<dbReference type="EMBL" id="REGA01000024">
    <property type="protein sequence ID" value="RQG90758.1"/>
    <property type="molecule type" value="Genomic_DNA"/>
</dbReference>
<protein>
    <submittedName>
        <fullName evidence="1">Uncharacterized protein</fullName>
    </submittedName>
</protein>
<proteinExistence type="predicted"/>